<organism evidence="2">
    <name type="scientific">Gammapapillomavirus 8</name>
    <dbReference type="NCBI Taxonomy" id="1175850"/>
    <lineage>
        <taxon>Viruses</taxon>
        <taxon>Monodnaviria</taxon>
        <taxon>Shotokuvirae</taxon>
        <taxon>Cossaviricota</taxon>
        <taxon>Papovaviricetes</taxon>
        <taxon>Zurhausenvirales</taxon>
        <taxon>Papillomaviridae</taxon>
        <taxon>Firstpapillomavirinae</taxon>
        <taxon>Gammapapillomavirus</taxon>
    </lineage>
</organism>
<dbReference type="EMBL" id="MF588708">
    <property type="protein sequence ID" value="ATQ38300.1"/>
    <property type="molecule type" value="Genomic_DNA"/>
</dbReference>
<feature type="region of interest" description="Disordered" evidence="1">
    <location>
        <begin position="1"/>
        <end position="82"/>
    </location>
</feature>
<name>A0A2D2ALL7_9PAPI</name>
<evidence type="ECO:0000313" key="2">
    <source>
        <dbReference type="EMBL" id="ATQ38300.1"/>
    </source>
</evidence>
<reference evidence="2" key="1">
    <citation type="journal article" date="2018" name="MSphere">
        <title>Metagenomic Discovery of 83 New Human Papillomavirus Types in Patients with Immunodeficiency.</title>
        <authorList>
            <person name="Pastrana D.V."/>
            <person name="Peretti A."/>
            <person name="Welch N.L."/>
            <person name="Borgogna C."/>
            <person name="Olivero C."/>
            <person name="Badolato R."/>
            <person name="Notarangelo L.D."/>
            <person name="Gariglio M."/>
            <person name="FitzGerald P.C."/>
            <person name="McIntosh C.E."/>
            <person name="Reeves J."/>
            <person name="Starrett G.J."/>
            <person name="Bliskovsky V."/>
            <person name="Velez D."/>
            <person name="Brownell I."/>
            <person name="Yarchoan R."/>
            <person name="Wyvill K.M."/>
            <person name="Uldrick T.S."/>
            <person name="Maldarelli F."/>
            <person name="Lisco A."/>
            <person name="Sereti I."/>
            <person name="Gonzalez C.M."/>
            <person name="Androphy E.J."/>
            <person name="McBride A.A."/>
            <person name="Van Doorslaer K."/>
            <person name="Garcia F."/>
            <person name="Dvoretzky I."/>
            <person name="Liu J.S."/>
            <person name="Han J."/>
            <person name="Murphy P.M."/>
            <person name="McDermott D.H."/>
            <person name="Buck C.B."/>
        </authorList>
    </citation>
    <scope>NUCLEOTIDE SEQUENCE</scope>
    <source>
        <strain evidence="2">Gamma08_w20c01b</strain>
    </source>
</reference>
<protein>
    <submittedName>
        <fullName evidence="2">^E4</fullName>
    </submittedName>
</protein>
<feature type="non-terminal residue" evidence="2">
    <location>
        <position position="1"/>
    </location>
</feature>
<evidence type="ECO:0000256" key="1">
    <source>
        <dbReference type="SAM" id="MobiDB-lite"/>
    </source>
</evidence>
<sequence length="123" mass="14241">QENGQCFITIPDLFHPPALQNAPQGNPPKGSGTNPPPGTPRPPRKSLVDEYRERQFPPHRKLTFDLDEEKENYQPPLRDEESNPLSYYLAQLLQKLERDIDQLSERVFQDFTDFKLKLGIPRS</sequence>
<dbReference type="Proteomes" id="UP000290056">
    <property type="component" value="Segment"/>
</dbReference>
<gene>
    <name evidence="2" type="primary">^E4</name>
</gene>
<proteinExistence type="predicted"/>
<accession>A0A2D2ALL7</accession>
<feature type="compositionally biased region" description="Basic and acidic residues" evidence="1">
    <location>
        <begin position="46"/>
        <end position="56"/>
    </location>
</feature>